<feature type="domain" description="TonB-dependent receptor plug" evidence="12">
    <location>
        <begin position="57"/>
        <end position="155"/>
    </location>
</feature>
<dbReference type="InterPro" id="IPR000531">
    <property type="entry name" value="Beta-barrel_TonB"/>
</dbReference>
<feature type="domain" description="TonB-dependent receptor-like beta-barrel" evidence="11">
    <location>
        <begin position="419"/>
        <end position="849"/>
    </location>
</feature>
<keyword evidence="3 8" id="KW-1134">Transmembrane beta strand</keyword>
<keyword evidence="6 8" id="KW-0472">Membrane</keyword>
<protein>
    <submittedName>
        <fullName evidence="13">TonB-dependent receptor</fullName>
    </submittedName>
</protein>
<dbReference type="CDD" id="cd01347">
    <property type="entry name" value="ligand_gated_channel"/>
    <property type="match status" value="1"/>
</dbReference>
<organism evidence="13 14">
    <name type="scientific">Caulobacter segnis</name>
    <dbReference type="NCBI Taxonomy" id="88688"/>
    <lineage>
        <taxon>Bacteria</taxon>
        <taxon>Pseudomonadati</taxon>
        <taxon>Pseudomonadota</taxon>
        <taxon>Alphaproteobacteria</taxon>
        <taxon>Caulobacterales</taxon>
        <taxon>Caulobacteraceae</taxon>
        <taxon>Caulobacter</taxon>
    </lineage>
</organism>
<dbReference type="Gene3D" id="2.40.170.20">
    <property type="entry name" value="TonB-dependent receptor, beta-barrel domain"/>
    <property type="match status" value="1"/>
</dbReference>
<evidence type="ECO:0000256" key="2">
    <source>
        <dbReference type="ARBA" id="ARBA00022448"/>
    </source>
</evidence>
<dbReference type="NCBIfam" id="TIGR01782">
    <property type="entry name" value="TonB-Xanth-Caul"/>
    <property type="match status" value="1"/>
</dbReference>
<evidence type="ECO:0000313" key="14">
    <source>
        <dbReference type="Proteomes" id="UP000249393"/>
    </source>
</evidence>
<evidence type="ECO:0000256" key="5">
    <source>
        <dbReference type="ARBA" id="ARBA00023077"/>
    </source>
</evidence>
<comment type="similarity">
    <text evidence="8 9">Belongs to the TonB-dependent receptor family.</text>
</comment>
<evidence type="ECO:0000256" key="1">
    <source>
        <dbReference type="ARBA" id="ARBA00004571"/>
    </source>
</evidence>
<keyword evidence="10" id="KW-0732">Signal</keyword>
<evidence type="ECO:0000259" key="11">
    <source>
        <dbReference type="Pfam" id="PF00593"/>
    </source>
</evidence>
<evidence type="ECO:0000256" key="7">
    <source>
        <dbReference type="ARBA" id="ARBA00023237"/>
    </source>
</evidence>
<dbReference type="PANTHER" id="PTHR40980">
    <property type="entry name" value="PLUG DOMAIN-CONTAINING PROTEIN"/>
    <property type="match status" value="1"/>
</dbReference>
<reference evidence="13 14" key="1">
    <citation type="submission" date="2017-08" db="EMBL/GenBank/DDBJ databases">
        <title>Infants hospitalized years apart are colonized by the same room-sourced microbial strains.</title>
        <authorList>
            <person name="Brooks B."/>
            <person name="Olm M.R."/>
            <person name="Firek B.A."/>
            <person name="Baker R."/>
            <person name="Thomas B.C."/>
            <person name="Morowitz M.J."/>
            <person name="Banfield J.F."/>
        </authorList>
    </citation>
    <scope>NUCLEOTIDE SEQUENCE [LARGE SCALE GENOMIC DNA]</scope>
    <source>
        <strain evidence="13">S2_003_000_R2_4</strain>
    </source>
</reference>
<dbReference type="Proteomes" id="UP000249393">
    <property type="component" value="Unassembled WGS sequence"/>
</dbReference>
<proteinExistence type="inferred from homology"/>
<dbReference type="InterPro" id="IPR012910">
    <property type="entry name" value="Plug_dom"/>
</dbReference>
<dbReference type="InterPro" id="IPR039426">
    <property type="entry name" value="TonB-dep_rcpt-like"/>
</dbReference>
<dbReference type="AlphaFoldDB" id="A0A2W5WLL5"/>
<dbReference type="Pfam" id="PF07715">
    <property type="entry name" value="Plug"/>
    <property type="match status" value="1"/>
</dbReference>
<feature type="signal peptide" evidence="10">
    <location>
        <begin position="1"/>
        <end position="24"/>
    </location>
</feature>
<keyword evidence="5 9" id="KW-0798">TonB box</keyword>
<evidence type="ECO:0000259" key="12">
    <source>
        <dbReference type="Pfam" id="PF07715"/>
    </source>
</evidence>
<evidence type="ECO:0000256" key="4">
    <source>
        <dbReference type="ARBA" id="ARBA00022692"/>
    </source>
</evidence>
<evidence type="ECO:0000256" key="6">
    <source>
        <dbReference type="ARBA" id="ARBA00023136"/>
    </source>
</evidence>
<dbReference type="GO" id="GO:0009279">
    <property type="term" value="C:cell outer membrane"/>
    <property type="evidence" value="ECO:0007669"/>
    <property type="project" value="UniProtKB-SubCell"/>
</dbReference>
<feature type="chain" id="PRO_5015860898" evidence="10">
    <location>
        <begin position="25"/>
        <end position="883"/>
    </location>
</feature>
<evidence type="ECO:0000256" key="10">
    <source>
        <dbReference type="SAM" id="SignalP"/>
    </source>
</evidence>
<dbReference type="SUPFAM" id="SSF56935">
    <property type="entry name" value="Porins"/>
    <property type="match status" value="1"/>
</dbReference>
<dbReference type="InterPro" id="IPR037066">
    <property type="entry name" value="Plug_dom_sf"/>
</dbReference>
<sequence length="883" mass="95309">MTRHPMLFAAASGFAMLVAAGAHAQTAPASEAAQVEEVVVTGVRKSLRDALAVKQGSDKVVEAISAKDIGVLPDVTIAESIARLPGVNATRDRGNDSQAVVRGLGARLVLGTINNREVASTEPDRNVRWEIYPSEVVSGVEVYKSQSADLIAGGVAATININTIAPLDYRGPAFVLRAGPVFYDGGKDIPNYGTTGYRGSGSFVHKINDDLAIVLGATAQRQKNGYGSFTGWGYNDSSARPPAGASDYSSDLNRDGKLDATPWGAQMSASRIDQKRKGISGGLQYKPTNNFELKADALYSKIKITEVQDQTVWGDGSWGNWNTGTNNIGWNDGVYNATGASYTLVNNTVVAASRLPFSAVKTVLAKYSEDKDLFASGLNGKWTGDQWTVAGDLSYSKAKRTNTWKAVRFEAWPTWTSFDWRAGVTPTITTGQDNTTLAQTADLAGSYDGPEHLNDELKAAALDFTRDFGGGVFKSVQFGARASDRVKSHSAFSYAPTATGATIPANLLTGYTLGDGANVPVILTGDIDKIAAIAYGQNAFDAAKAAEKLAERWTVQEKVYEGYGKLNFAADGPAGAWVTGNIGARVVHTETSSEGLQQNTASAFVPATVDNDYTDFLPSANAKLDFGGGKVVRLGLAKVIARPPLDELRASRSLSNWAPWTGSAGNPKLKPFEATQFDASAEYYFRPEALVAVSYYYKDVDSYIGWKQSPVAFGGQTYTVASPANGGSGHIQGVELTFQTPFFFLPGPFDKFGLYSNYAYVESNLKEFSPANNPLRMTGLAKNTATVDLWYANGPVEARLGWKYHSPMTVIYGWNGSDLQTLESEKTLDFSSSYKINEAVSVRFQVNNLTNEALRMYRDNDPNRIGRYDSYGRRYLMDVTFKF</sequence>
<comment type="subcellular location">
    <subcellularLocation>
        <location evidence="1 8">Cell outer membrane</location>
        <topology evidence="1 8">Multi-pass membrane protein</topology>
    </subcellularLocation>
</comment>
<dbReference type="Pfam" id="PF00593">
    <property type="entry name" value="TonB_dep_Rec_b-barrel"/>
    <property type="match status" value="1"/>
</dbReference>
<evidence type="ECO:0000256" key="3">
    <source>
        <dbReference type="ARBA" id="ARBA00022452"/>
    </source>
</evidence>
<evidence type="ECO:0000256" key="9">
    <source>
        <dbReference type="RuleBase" id="RU003357"/>
    </source>
</evidence>
<gene>
    <name evidence="13" type="ORF">DI526_09185</name>
</gene>
<evidence type="ECO:0000313" key="13">
    <source>
        <dbReference type="EMBL" id="PZR34818.1"/>
    </source>
</evidence>
<dbReference type="PROSITE" id="PS52016">
    <property type="entry name" value="TONB_DEPENDENT_REC_3"/>
    <property type="match status" value="1"/>
</dbReference>
<keyword evidence="13" id="KW-0675">Receptor</keyword>
<keyword evidence="7 8" id="KW-0998">Cell outer membrane</keyword>
<dbReference type="InterPro" id="IPR036942">
    <property type="entry name" value="Beta-barrel_TonB_sf"/>
</dbReference>
<accession>A0A2W5WLL5</accession>
<dbReference type="EMBL" id="QFQZ01000022">
    <property type="protein sequence ID" value="PZR34818.1"/>
    <property type="molecule type" value="Genomic_DNA"/>
</dbReference>
<dbReference type="Gene3D" id="2.170.130.10">
    <property type="entry name" value="TonB-dependent receptor, plug domain"/>
    <property type="match status" value="1"/>
</dbReference>
<dbReference type="RefSeq" id="WP_304276837.1">
    <property type="nucleotide sequence ID" value="NZ_QFQZ01000022.1"/>
</dbReference>
<dbReference type="PANTHER" id="PTHR40980:SF3">
    <property type="entry name" value="TONB-DEPENDENT RECEPTOR-LIKE BETA-BARREL DOMAIN-CONTAINING PROTEIN"/>
    <property type="match status" value="1"/>
</dbReference>
<keyword evidence="2 8" id="KW-0813">Transport</keyword>
<comment type="caution">
    <text evidence="13">The sequence shown here is derived from an EMBL/GenBank/DDBJ whole genome shotgun (WGS) entry which is preliminary data.</text>
</comment>
<evidence type="ECO:0000256" key="8">
    <source>
        <dbReference type="PROSITE-ProRule" id="PRU01360"/>
    </source>
</evidence>
<keyword evidence="4 8" id="KW-0812">Transmembrane</keyword>
<name>A0A2W5WLL5_9CAUL</name>
<dbReference type="InterPro" id="IPR010104">
    <property type="entry name" value="TonB_rcpt_bac"/>
</dbReference>